<dbReference type="EMBL" id="JANEYG010000021">
    <property type="protein sequence ID" value="KAJ8919042.1"/>
    <property type="molecule type" value="Genomic_DNA"/>
</dbReference>
<dbReference type="AlphaFoldDB" id="A0AAV8VYU7"/>
<accession>A0AAV8VYU7</accession>
<gene>
    <name evidence="1" type="ORF">NQ315_016948</name>
</gene>
<sequence length="76" mass="8885">MVLTKEHSHPPDYMLEKKAEIWKALKQFAMTLPGKPSQVYNSVVSVYPETEELFPFKTVETSIKRFRKRLKDAAML</sequence>
<evidence type="ECO:0000313" key="2">
    <source>
        <dbReference type="Proteomes" id="UP001159042"/>
    </source>
</evidence>
<comment type="caution">
    <text evidence="1">The sequence shown here is derived from an EMBL/GenBank/DDBJ whole genome shotgun (WGS) entry which is preliminary data.</text>
</comment>
<evidence type="ECO:0000313" key="1">
    <source>
        <dbReference type="EMBL" id="KAJ8919042.1"/>
    </source>
</evidence>
<name>A0AAV8VYU7_9CUCU</name>
<protein>
    <submittedName>
        <fullName evidence="1">Uncharacterized protein</fullName>
    </submittedName>
</protein>
<organism evidence="1 2">
    <name type="scientific">Exocentrus adspersus</name>
    <dbReference type="NCBI Taxonomy" id="1586481"/>
    <lineage>
        <taxon>Eukaryota</taxon>
        <taxon>Metazoa</taxon>
        <taxon>Ecdysozoa</taxon>
        <taxon>Arthropoda</taxon>
        <taxon>Hexapoda</taxon>
        <taxon>Insecta</taxon>
        <taxon>Pterygota</taxon>
        <taxon>Neoptera</taxon>
        <taxon>Endopterygota</taxon>
        <taxon>Coleoptera</taxon>
        <taxon>Polyphaga</taxon>
        <taxon>Cucujiformia</taxon>
        <taxon>Chrysomeloidea</taxon>
        <taxon>Cerambycidae</taxon>
        <taxon>Lamiinae</taxon>
        <taxon>Acanthocinini</taxon>
        <taxon>Exocentrus</taxon>
    </lineage>
</organism>
<reference evidence="1 2" key="1">
    <citation type="journal article" date="2023" name="Insect Mol. Biol.">
        <title>Genome sequencing provides insights into the evolution of gene families encoding plant cell wall-degrading enzymes in longhorned beetles.</title>
        <authorList>
            <person name="Shin N.R."/>
            <person name="Okamura Y."/>
            <person name="Kirsch R."/>
            <person name="Pauchet Y."/>
        </authorList>
    </citation>
    <scope>NUCLEOTIDE SEQUENCE [LARGE SCALE GENOMIC DNA]</scope>
    <source>
        <strain evidence="1">EAD_L_NR</strain>
    </source>
</reference>
<proteinExistence type="predicted"/>
<keyword evidence="2" id="KW-1185">Reference proteome</keyword>
<dbReference type="Proteomes" id="UP001159042">
    <property type="component" value="Unassembled WGS sequence"/>
</dbReference>